<evidence type="ECO:0000313" key="3">
    <source>
        <dbReference type="EMBL" id="PWL51937.1"/>
    </source>
</evidence>
<dbReference type="Gene3D" id="3.40.33.10">
    <property type="entry name" value="CAP"/>
    <property type="match status" value="1"/>
</dbReference>
<dbReference type="eggNOG" id="COG2340">
    <property type="taxonomic scope" value="Bacteria"/>
</dbReference>
<keyword evidence="5" id="KW-1185">Reference proteome</keyword>
<dbReference type="SUPFAM" id="SSF55797">
    <property type="entry name" value="PR-1-like"/>
    <property type="match status" value="1"/>
</dbReference>
<dbReference type="Pfam" id="PF00188">
    <property type="entry name" value="CAP"/>
    <property type="match status" value="1"/>
</dbReference>
<feature type="compositionally biased region" description="Low complexity" evidence="1">
    <location>
        <begin position="81"/>
        <end position="109"/>
    </location>
</feature>
<dbReference type="EMBL" id="QAMZ01000053">
    <property type="protein sequence ID" value="PWL51937.1"/>
    <property type="molecule type" value="Genomic_DNA"/>
</dbReference>
<organism evidence="4 5">
    <name type="scientific">Clostridium cadaveris</name>
    <dbReference type="NCBI Taxonomy" id="1529"/>
    <lineage>
        <taxon>Bacteria</taxon>
        <taxon>Bacillati</taxon>
        <taxon>Bacillota</taxon>
        <taxon>Clostridia</taxon>
        <taxon>Eubacteriales</taxon>
        <taxon>Clostridiaceae</taxon>
        <taxon>Clostridium</taxon>
    </lineage>
</organism>
<evidence type="ECO:0000313" key="6">
    <source>
        <dbReference type="Proteomes" id="UP000246114"/>
    </source>
</evidence>
<evidence type="ECO:0000313" key="4">
    <source>
        <dbReference type="EMBL" id="SFF54612.1"/>
    </source>
</evidence>
<dbReference type="InterPro" id="IPR014044">
    <property type="entry name" value="CAP_dom"/>
</dbReference>
<dbReference type="PANTHER" id="PTHR31157">
    <property type="entry name" value="SCP DOMAIN-CONTAINING PROTEIN"/>
    <property type="match status" value="1"/>
</dbReference>
<reference evidence="3 6" key="2">
    <citation type="submission" date="2018-03" db="EMBL/GenBank/DDBJ databases">
        <title>The uncultured portion of the human microbiome is neutrally assembled.</title>
        <authorList>
            <person name="Jeraldo P."/>
            <person name="Boardman L."/>
            <person name="White B.A."/>
            <person name="Nelson H."/>
            <person name="Goldenfeld N."/>
            <person name="Chia N."/>
        </authorList>
    </citation>
    <scope>NUCLEOTIDE SEQUENCE [LARGE SCALE GENOMIC DNA]</scope>
    <source>
        <strain evidence="3">CIM:MAG 903</strain>
    </source>
</reference>
<dbReference type="OrthoDB" id="9783944at2"/>
<dbReference type="EMBL" id="FOOE01000002">
    <property type="protein sequence ID" value="SFF54612.1"/>
    <property type="molecule type" value="Genomic_DNA"/>
</dbReference>
<dbReference type="GeneID" id="90544319"/>
<protein>
    <submittedName>
        <fullName evidence="4">Uncharacterized conserved protein YkwD, contains CAP (CSP/antigen 5/PR1) domain</fullName>
    </submittedName>
</protein>
<dbReference type="AlphaFoldDB" id="A0A1I2JID5"/>
<feature type="compositionally biased region" description="Polar residues" evidence="1">
    <location>
        <begin position="52"/>
        <end position="80"/>
    </location>
</feature>
<evidence type="ECO:0000256" key="1">
    <source>
        <dbReference type="SAM" id="MobiDB-lite"/>
    </source>
</evidence>
<dbReference type="STRING" id="1529.SAMN04487885_102128"/>
<proteinExistence type="predicted"/>
<accession>A0A1I2JID5</accession>
<dbReference type="PANTHER" id="PTHR31157:SF1">
    <property type="entry name" value="SCP DOMAIN-CONTAINING PROTEIN"/>
    <property type="match status" value="1"/>
</dbReference>
<sequence length="280" mass="29961">MKKKILSLIISSILVIGGGTVSILNRTKNNIPSKISEVTKTVEEPSEDVVASSDSQIATQESNEQTKSNESASEVNTVNHNTASENSKAASSNSNSSKSNETAKASSNKGQASGGETSSRSNKNTSKSSSSANGMPAIPQNHNVEFLSQVENEILTLCNNERAKAGLKPLSMDETMRKAARYKAEEMLQYGYFDHNSPYTGSPFQLLQKFNVSYNTAGENIQSSTGLGKASVTAQDIVNRWMNSAGHRANILNANFGRMGIGVAFSSEGNLAYESQLFAN</sequence>
<name>A0A1I2JID5_9CLOT</name>
<feature type="domain" description="SCP" evidence="2">
    <location>
        <begin position="156"/>
        <end position="270"/>
    </location>
</feature>
<evidence type="ECO:0000259" key="2">
    <source>
        <dbReference type="Pfam" id="PF00188"/>
    </source>
</evidence>
<dbReference type="Proteomes" id="UP000182135">
    <property type="component" value="Unassembled WGS sequence"/>
</dbReference>
<evidence type="ECO:0000313" key="5">
    <source>
        <dbReference type="Proteomes" id="UP000182135"/>
    </source>
</evidence>
<feature type="compositionally biased region" description="Low complexity" evidence="1">
    <location>
        <begin position="117"/>
        <end position="131"/>
    </location>
</feature>
<dbReference type="Proteomes" id="UP000246114">
    <property type="component" value="Unassembled WGS sequence"/>
</dbReference>
<feature type="region of interest" description="Disordered" evidence="1">
    <location>
        <begin position="38"/>
        <end position="139"/>
    </location>
</feature>
<dbReference type="RefSeq" id="WP_051196176.1">
    <property type="nucleotide sequence ID" value="NZ_BAAACD010000024.1"/>
</dbReference>
<dbReference type="CDD" id="cd05379">
    <property type="entry name" value="CAP_bacterial"/>
    <property type="match status" value="1"/>
</dbReference>
<reference evidence="4 5" key="1">
    <citation type="submission" date="2016-10" db="EMBL/GenBank/DDBJ databases">
        <authorList>
            <person name="de Groot N.N."/>
        </authorList>
    </citation>
    <scope>NUCLEOTIDE SEQUENCE [LARGE SCALE GENOMIC DNA]</scope>
    <source>
        <strain evidence="4 5">NLAE-zl-G419</strain>
    </source>
</reference>
<gene>
    <name evidence="3" type="ORF">DBY38_13440</name>
    <name evidence="4" type="ORF">SAMN04487885_102128</name>
</gene>
<dbReference type="InterPro" id="IPR035940">
    <property type="entry name" value="CAP_sf"/>
</dbReference>